<feature type="domain" description="HTH lysR-type" evidence="5">
    <location>
        <begin position="1"/>
        <end position="60"/>
    </location>
</feature>
<proteinExistence type="inferred from homology"/>
<gene>
    <name evidence="6" type="ORF">ACFQ0R_08530</name>
</gene>
<evidence type="ECO:0000313" key="7">
    <source>
        <dbReference type="Proteomes" id="UP001597049"/>
    </source>
</evidence>
<name>A0ABW3GQ51_9FLAO</name>
<dbReference type="InterPro" id="IPR036388">
    <property type="entry name" value="WH-like_DNA-bd_sf"/>
</dbReference>
<comment type="similarity">
    <text evidence="1">Belongs to the LysR transcriptional regulatory family.</text>
</comment>
<dbReference type="RefSeq" id="WP_379657952.1">
    <property type="nucleotide sequence ID" value="NZ_JBHTIV010000009.1"/>
</dbReference>
<dbReference type="PROSITE" id="PS50931">
    <property type="entry name" value="HTH_LYSR"/>
    <property type="match status" value="1"/>
</dbReference>
<dbReference type="PANTHER" id="PTHR30126:SF5">
    <property type="entry name" value="HTH-TYPE TRANSCRIPTIONAL ACTIVATOR CMPR"/>
    <property type="match status" value="1"/>
</dbReference>
<evidence type="ECO:0000256" key="3">
    <source>
        <dbReference type="ARBA" id="ARBA00023125"/>
    </source>
</evidence>
<dbReference type="InterPro" id="IPR036390">
    <property type="entry name" value="WH_DNA-bd_sf"/>
</dbReference>
<dbReference type="EMBL" id="JBHTIV010000009">
    <property type="protein sequence ID" value="MFD0932635.1"/>
    <property type="molecule type" value="Genomic_DNA"/>
</dbReference>
<evidence type="ECO:0000256" key="1">
    <source>
        <dbReference type="ARBA" id="ARBA00009437"/>
    </source>
</evidence>
<comment type="caution">
    <text evidence="6">The sequence shown here is derived from an EMBL/GenBank/DDBJ whole genome shotgun (WGS) entry which is preliminary data.</text>
</comment>
<dbReference type="Pfam" id="PF00126">
    <property type="entry name" value="HTH_1"/>
    <property type="match status" value="1"/>
</dbReference>
<dbReference type="SUPFAM" id="SSF53850">
    <property type="entry name" value="Periplasmic binding protein-like II"/>
    <property type="match status" value="1"/>
</dbReference>
<evidence type="ECO:0000256" key="2">
    <source>
        <dbReference type="ARBA" id="ARBA00023015"/>
    </source>
</evidence>
<dbReference type="SUPFAM" id="SSF46785">
    <property type="entry name" value="Winged helix' DNA-binding domain"/>
    <property type="match status" value="1"/>
</dbReference>
<reference evidence="7" key="1">
    <citation type="journal article" date="2019" name="Int. J. Syst. Evol. Microbiol.">
        <title>The Global Catalogue of Microorganisms (GCM) 10K type strain sequencing project: providing services to taxonomists for standard genome sequencing and annotation.</title>
        <authorList>
            <consortium name="The Broad Institute Genomics Platform"/>
            <consortium name="The Broad Institute Genome Sequencing Center for Infectious Disease"/>
            <person name="Wu L."/>
            <person name="Ma J."/>
        </authorList>
    </citation>
    <scope>NUCLEOTIDE SEQUENCE [LARGE SCALE GENOMIC DNA]</scope>
    <source>
        <strain evidence="7">CCUG 56752</strain>
    </source>
</reference>
<accession>A0ABW3GQ51</accession>
<dbReference type="PANTHER" id="PTHR30126">
    <property type="entry name" value="HTH-TYPE TRANSCRIPTIONAL REGULATOR"/>
    <property type="match status" value="1"/>
</dbReference>
<dbReference type="Proteomes" id="UP001597049">
    <property type="component" value="Unassembled WGS sequence"/>
</dbReference>
<dbReference type="Gene3D" id="3.40.190.290">
    <property type="match status" value="1"/>
</dbReference>
<dbReference type="Gene3D" id="1.10.10.10">
    <property type="entry name" value="Winged helix-like DNA-binding domain superfamily/Winged helix DNA-binding domain"/>
    <property type="match status" value="1"/>
</dbReference>
<dbReference type="Pfam" id="PF03466">
    <property type="entry name" value="LysR_substrate"/>
    <property type="match status" value="1"/>
</dbReference>
<keyword evidence="2" id="KW-0805">Transcription regulation</keyword>
<evidence type="ECO:0000313" key="6">
    <source>
        <dbReference type="EMBL" id="MFD0932635.1"/>
    </source>
</evidence>
<organism evidence="6 7">
    <name type="scientific">Psychroflexus salinarum</name>
    <dbReference type="NCBI Taxonomy" id="546024"/>
    <lineage>
        <taxon>Bacteria</taxon>
        <taxon>Pseudomonadati</taxon>
        <taxon>Bacteroidota</taxon>
        <taxon>Flavobacteriia</taxon>
        <taxon>Flavobacteriales</taxon>
        <taxon>Flavobacteriaceae</taxon>
        <taxon>Psychroflexus</taxon>
    </lineage>
</organism>
<sequence>MDYTLHQLIIFSEIANSKSITRTAEKLHLTQPAVSIQLKNFQDQFSIPLTEIVGRQLYVTDFGNEIAEAAKKILDEVEAINYKTHAFKGKLSGRIRISVASTGKYVMPYFLSEFMNLHGGVDLIMDVTNKTKVIRSLEKNEVDFALISVLPKKLKVNSVELMRNELFLVGGKQLSHDQLAEKEQLLTKFPLLYREEGSATRNAMANFIHKNGFQVRKKIELTSNEAVKQAVIAGLGLSIMPLIGIKNELKAKDLQIIPIDSLPISTMWQVTWLKSKKLTPVAQAFLDHLELEKQKITQNHFSWIESYNF</sequence>
<evidence type="ECO:0000259" key="5">
    <source>
        <dbReference type="PROSITE" id="PS50931"/>
    </source>
</evidence>
<keyword evidence="7" id="KW-1185">Reference proteome</keyword>
<keyword evidence="4" id="KW-0804">Transcription</keyword>
<dbReference type="InterPro" id="IPR000847">
    <property type="entry name" value="LysR_HTH_N"/>
</dbReference>
<keyword evidence="3" id="KW-0238">DNA-binding</keyword>
<dbReference type="InterPro" id="IPR005119">
    <property type="entry name" value="LysR_subst-bd"/>
</dbReference>
<protein>
    <submittedName>
        <fullName evidence="6">LysR family transcriptional regulator</fullName>
    </submittedName>
</protein>
<evidence type="ECO:0000256" key="4">
    <source>
        <dbReference type="ARBA" id="ARBA00023163"/>
    </source>
</evidence>